<dbReference type="EMBL" id="JAGTTL010000029">
    <property type="protein sequence ID" value="KAK6299075.1"/>
    <property type="molecule type" value="Genomic_DNA"/>
</dbReference>
<accession>A0AAN8QBQ9</accession>
<sequence>MPAPGTRGLQETMAGLCEVWAGALAKVPVLSISASDYQRARGERRNECEDPDAGDCALGVSAVFCQCWSHHGLHGAWHSTRRGGRREKAGPAEPRQGQPEPQTSRLEEETPTTPSLPQGPHAVLEQSTASTAHPHVLISMLFLCLGGPCNEGAYACPA</sequence>
<evidence type="ECO:0000313" key="2">
    <source>
        <dbReference type="EMBL" id="KAK6299075.1"/>
    </source>
</evidence>
<evidence type="ECO:0000313" key="3">
    <source>
        <dbReference type="Proteomes" id="UP001356427"/>
    </source>
</evidence>
<name>A0AAN8QBQ9_9TELE</name>
<organism evidence="2 3">
    <name type="scientific">Coregonus suidteri</name>
    <dbReference type="NCBI Taxonomy" id="861788"/>
    <lineage>
        <taxon>Eukaryota</taxon>
        <taxon>Metazoa</taxon>
        <taxon>Chordata</taxon>
        <taxon>Craniata</taxon>
        <taxon>Vertebrata</taxon>
        <taxon>Euteleostomi</taxon>
        <taxon>Actinopterygii</taxon>
        <taxon>Neopterygii</taxon>
        <taxon>Teleostei</taxon>
        <taxon>Protacanthopterygii</taxon>
        <taxon>Salmoniformes</taxon>
        <taxon>Salmonidae</taxon>
        <taxon>Coregoninae</taxon>
        <taxon>Coregonus</taxon>
    </lineage>
</organism>
<dbReference type="Proteomes" id="UP001356427">
    <property type="component" value="Unassembled WGS sequence"/>
</dbReference>
<gene>
    <name evidence="2" type="ORF">J4Q44_G00305850</name>
</gene>
<feature type="region of interest" description="Disordered" evidence="1">
    <location>
        <begin position="74"/>
        <end position="121"/>
    </location>
</feature>
<keyword evidence="3" id="KW-1185">Reference proteome</keyword>
<proteinExistence type="predicted"/>
<evidence type="ECO:0000256" key="1">
    <source>
        <dbReference type="SAM" id="MobiDB-lite"/>
    </source>
</evidence>
<dbReference type="AlphaFoldDB" id="A0AAN8QBQ9"/>
<protein>
    <submittedName>
        <fullName evidence="2">Uncharacterized protein</fullName>
    </submittedName>
</protein>
<comment type="caution">
    <text evidence="2">The sequence shown here is derived from an EMBL/GenBank/DDBJ whole genome shotgun (WGS) entry which is preliminary data.</text>
</comment>
<reference evidence="2 3" key="1">
    <citation type="submission" date="2021-04" db="EMBL/GenBank/DDBJ databases">
        <authorList>
            <person name="De Guttry C."/>
            <person name="Zahm M."/>
            <person name="Klopp C."/>
            <person name="Cabau C."/>
            <person name="Louis A."/>
            <person name="Berthelot C."/>
            <person name="Parey E."/>
            <person name="Roest Crollius H."/>
            <person name="Montfort J."/>
            <person name="Robinson-Rechavi M."/>
            <person name="Bucao C."/>
            <person name="Bouchez O."/>
            <person name="Gislard M."/>
            <person name="Lluch J."/>
            <person name="Milhes M."/>
            <person name="Lampietro C."/>
            <person name="Lopez Roques C."/>
            <person name="Donnadieu C."/>
            <person name="Braasch I."/>
            <person name="Desvignes T."/>
            <person name="Postlethwait J."/>
            <person name="Bobe J."/>
            <person name="Wedekind C."/>
            <person name="Guiguen Y."/>
        </authorList>
    </citation>
    <scope>NUCLEOTIDE SEQUENCE [LARGE SCALE GENOMIC DNA]</scope>
    <source>
        <strain evidence="2">Cs_M1</strain>
        <tissue evidence="2">Blood</tissue>
    </source>
</reference>